<dbReference type="Pfam" id="PF06881">
    <property type="entry name" value="Elongin_A"/>
    <property type="match status" value="2"/>
</dbReference>
<dbReference type="InterPro" id="IPR051870">
    <property type="entry name" value="Elongin-A_domain"/>
</dbReference>
<feature type="compositionally biased region" description="Basic and acidic residues" evidence="1">
    <location>
        <begin position="147"/>
        <end position="224"/>
    </location>
</feature>
<feature type="region of interest" description="Disordered" evidence="1">
    <location>
        <begin position="35"/>
        <end position="241"/>
    </location>
</feature>
<name>A0AAV8ZPP7_9CUCU</name>
<reference evidence="2" key="1">
    <citation type="journal article" date="2023" name="Insect Mol. Biol.">
        <title>Genome sequencing provides insights into the evolution of gene families encoding plant cell wall-degrading enzymes in longhorned beetles.</title>
        <authorList>
            <person name="Shin N.R."/>
            <person name="Okamura Y."/>
            <person name="Kirsch R."/>
            <person name="Pauchet Y."/>
        </authorList>
    </citation>
    <scope>NUCLEOTIDE SEQUENCE</scope>
    <source>
        <strain evidence="2">RBIC_L_NR</strain>
    </source>
</reference>
<feature type="compositionally biased region" description="Basic and acidic residues" evidence="1">
    <location>
        <begin position="77"/>
        <end position="115"/>
    </location>
</feature>
<gene>
    <name evidence="2" type="ORF">NQ314_002400</name>
</gene>
<evidence type="ECO:0000313" key="3">
    <source>
        <dbReference type="Proteomes" id="UP001162156"/>
    </source>
</evidence>
<evidence type="ECO:0008006" key="4">
    <source>
        <dbReference type="Google" id="ProtNLM"/>
    </source>
</evidence>
<comment type="caution">
    <text evidence="2">The sequence shown here is derived from an EMBL/GenBank/DDBJ whole genome shotgun (WGS) entry which is preliminary data.</text>
</comment>
<evidence type="ECO:0000256" key="1">
    <source>
        <dbReference type="SAM" id="MobiDB-lite"/>
    </source>
</evidence>
<feature type="compositionally biased region" description="Basic and acidic residues" evidence="1">
    <location>
        <begin position="124"/>
        <end position="141"/>
    </location>
</feature>
<dbReference type="EMBL" id="JANEYF010000748">
    <property type="protein sequence ID" value="KAJ8968219.1"/>
    <property type="molecule type" value="Genomic_DNA"/>
</dbReference>
<sequence>MGTSNEELMKTIRYYQQVSDKYTSFGNNVVKERKRKSTTDFIDDKEDQKHKLKKFKHCKDSSVSEDDYKKHKRNSKSSRDHSSYKSKEEGNENKSRLKHSSDNKSQRDSNCDKGKSNSKHKSRKSFESSSDKEVKHESKHESKSRHYKETSSKLKESRSHSSRSDKHEEKDKKESTREESKEKYSRKKDEPRKHEEKLRKFKDEMENDKEEKSSSFHRPEESKISRSSFNRRSSSEKKSNDNVKVALPANAKKIMNGVDFGSGVSFAEALGMCDPLVSKSSSSSKKKSSYLPSTEKPNNSSSYMKPENTEIVKTNDVTSNYRPTCSQVDMQPKKMLTKDESLGQFISKKNMRTKVYSGNKSCGKVDTLSDLRILQDNIDALKYTAGVPYLQLKPVLDKATPAQLLNMEHRNPYLIEKTDELWLLHCQKEFRNIKREGFESWREMYMRCLDEREAKLRAITASIKQSQDKSKPIHTTKLAYIDSVANPPRTIAKIQAKNGILFDKKPAQTSSSRIAALALSQGAKKVVTLKSKKAPLMAKTLSFLKKWNRRIRIYWRCACLQLKLVLEKATPAQLLNMEHHNPYLIEKTDELWLLHCQKEFRNKKRKDFESWQEMYMRCLDEREANLRAITANIKQLQDKSKPIPTSKLAYTESVVEPHRTIAKIQAKNGILFDKKPAHTSASRIAALAFSQGAKKIVTLKSKKAPLIAKTFSFLKKWNRR</sequence>
<dbReference type="AlphaFoldDB" id="A0AAV8ZPP7"/>
<protein>
    <recommendedName>
        <fullName evidence="4">Elongin-A</fullName>
    </recommendedName>
</protein>
<dbReference type="GO" id="GO:0070449">
    <property type="term" value="C:elongin complex"/>
    <property type="evidence" value="ECO:0007669"/>
    <property type="project" value="InterPro"/>
</dbReference>
<dbReference type="PANTHER" id="PTHR15141">
    <property type="entry name" value="TRANSCRIPTION ELONGATION FACTOR B POLYPEPTIDE 3"/>
    <property type="match status" value="1"/>
</dbReference>
<organism evidence="2 3">
    <name type="scientific">Rhamnusium bicolor</name>
    <dbReference type="NCBI Taxonomy" id="1586634"/>
    <lineage>
        <taxon>Eukaryota</taxon>
        <taxon>Metazoa</taxon>
        <taxon>Ecdysozoa</taxon>
        <taxon>Arthropoda</taxon>
        <taxon>Hexapoda</taxon>
        <taxon>Insecta</taxon>
        <taxon>Pterygota</taxon>
        <taxon>Neoptera</taxon>
        <taxon>Endopterygota</taxon>
        <taxon>Coleoptera</taxon>
        <taxon>Polyphaga</taxon>
        <taxon>Cucujiformia</taxon>
        <taxon>Chrysomeloidea</taxon>
        <taxon>Cerambycidae</taxon>
        <taxon>Lepturinae</taxon>
        <taxon>Rhagiini</taxon>
        <taxon>Rhamnusium</taxon>
    </lineage>
</organism>
<accession>A0AAV8ZPP7</accession>
<dbReference type="Proteomes" id="UP001162156">
    <property type="component" value="Unassembled WGS sequence"/>
</dbReference>
<evidence type="ECO:0000313" key="2">
    <source>
        <dbReference type="EMBL" id="KAJ8968219.1"/>
    </source>
</evidence>
<proteinExistence type="predicted"/>
<feature type="region of interest" description="Disordered" evidence="1">
    <location>
        <begin position="276"/>
        <end position="309"/>
    </location>
</feature>
<feature type="compositionally biased region" description="Basic and acidic residues" evidence="1">
    <location>
        <begin position="58"/>
        <end position="69"/>
    </location>
</feature>
<keyword evidence="3" id="KW-1185">Reference proteome</keyword>
<dbReference type="InterPro" id="IPR010684">
    <property type="entry name" value="RNA_pol_II_trans_fac_SIII_A"/>
</dbReference>
<dbReference type="GO" id="GO:0006368">
    <property type="term" value="P:transcription elongation by RNA polymerase II"/>
    <property type="evidence" value="ECO:0007669"/>
    <property type="project" value="InterPro"/>
</dbReference>
<feature type="compositionally biased region" description="Polar residues" evidence="1">
    <location>
        <begin position="290"/>
        <end position="303"/>
    </location>
</feature>
<dbReference type="PANTHER" id="PTHR15141:SF76">
    <property type="entry name" value="TRANSCRIPTION ELONGATION FACTOR B POLYPEPTIDE 3"/>
    <property type="match status" value="1"/>
</dbReference>
<dbReference type="Gene3D" id="6.10.250.3180">
    <property type="match status" value="2"/>
</dbReference>